<name>A0A395VVD3_BACOV</name>
<dbReference type="EMBL" id="QRVZ01000034">
    <property type="protein sequence ID" value="RGS79478.1"/>
    <property type="molecule type" value="Genomic_DNA"/>
</dbReference>
<proteinExistence type="predicted"/>
<evidence type="ECO:0000313" key="1">
    <source>
        <dbReference type="EMBL" id="RGS79478.1"/>
    </source>
</evidence>
<gene>
    <name evidence="1" type="ORF">DWX70_24380</name>
</gene>
<protein>
    <submittedName>
        <fullName evidence="1">Uncharacterized protein</fullName>
    </submittedName>
</protein>
<accession>A0A395VVD3</accession>
<comment type="caution">
    <text evidence="1">The sequence shown here is derived from an EMBL/GenBank/DDBJ whole genome shotgun (WGS) entry which is preliminary data.</text>
</comment>
<evidence type="ECO:0000313" key="2">
    <source>
        <dbReference type="Proteomes" id="UP000266492"/>
    </source>
</evidence>
<reference evidence="1 2" key="1">
    <citation type="submission" date="2018-08" db="EMBL/GenBank/DDBJ databases">
        <title>A genome reference for cultivated species of the human gut microbiota.</title>
        <authorList>
            <person name="Zou Y."/>
            <person name="Xue W."/>
            <person name="Luo G."/>
        </authorList>
    </citation>
    <scope>NUCLEOTIDE SEQUENCE [LARGE SCALE GENOMIC DNA]</scope>
    <source>
        <strain evidence="1 2">AF20-9LB</strain>
    </source>
</reference>
<organism evidence="1 2">
    <name type="scientific">Bacteroides ovatus</name>
    <dbReference type="NCBI Taxonomy" id="28116"/>
    <lineage>
        <taxon>Bacteria</taxon>
        <taxon>Pseudomonadati</taxon>
        <taxon>Bacteroidota</taxon>
        <taxon>Bacteroidia</taxon>
        <taxon>Bacteroidales</taxon>
        <taxon>Bacteroidaceae</taxon>
        <taxon>Bacteroides</taxon>
    </lineage>
</organism>
<dbReference type="AlphaFoldDB" id="A0A395VVD3"/>
<sequence length="64" mass="7262">MKDMSKFIELTKRDSGKLLVLVDQIIWVADDVEKNFTVIGLLNGTLIESIQETADRILTLINKN</sequence>
<dbReference type="RefSeq" id="WP_118419304.1">
    <property type="nucleotide sequence ID" value="NZ_JAQDLL010000039.1"/>
</dbReference>
<dbReference type="Proteomes" id="UP000266492">
    <property type="component" value="Unassembled WGS sequence"/>
</dbReference>